<dbReference type="EMBL" id="WSEL01000009">
    <property type="protein sequence ID" value="MVQ31665.1"/>
    <property type="molecule type" value="Genomic_DNA"/>
</dbReference>
<evidence type="ECO:0000313" key="1">
    <source>
        <dbReference type="EMBL" id="MVQ31665.1"/>
    </source>
</evidence>
<comment type="caution">
    <text evidence="1">The sequence shown here is derived from an EMBL/GenBank/DDBJ whole genome shotgun (WGS) entry which is preliminary data.</text>
</comment>
<reference evidence="1 2" key="1">
    <citation type="submission" date="2019-12" db="EMBL/GenBank/DDBJ databases">
        <authorList>
            <person name="Huq M.A."/>
        </authorList>
    </citation>
    <scope>NUCLEOTIDE SEQUENCE [LARGE SCALE GENOMIC DNA]</scope>
    <source>
        <strain evidence="1 2">MAH-25</strain>
    </source>
</reference>
<organism evidence="1 2">
    <name type="scientific">Ramlibacter pinisoli</name>
    <dbReference type="NCBI Taxonomy" id="2682844"/>
    <lineage>
        <taxon>Bacteria</taxon>
        <taxon>Pseudomonadati</taxon>
        <taxon>Pseudomonadota</taxon>
        <taxon>Betaproteobacteria</taxon>
        <taxon>Burkholderiales</taxon>
        <taxon>Comamonadaceae</taxon>
        <taxon>Ramlibacter</taxon>
    </lineage>
</organism>
<keyword evidence="2" id="KW-1185">Reference proteome</keyword>
<protein>
    <submittedName>
        <fullName evidence="1">Uncharacterized protein</fullName>
    </submittedName>
</protein>
<proteinExistence type="predicted"/>
<accession>A0A6N8IYK3</accession>
<name>A0A6N8IYK3_9BURK</name>
<gene>
    <name evidence="1" type="ORF">GON04_19560</name>
</gene>
<evidence type="ECO:0000313" key="2">
    <source>
        <dbReference type="Proteomes" id="UP000469385"/>
    </source>
</evidence>
<dbReference type="Proteomes" id="UP000469385">
    <property type="component" value="Unassembled WGS sequence"/>
</dbReference>
<dbReference type="AlphaFoldDB" id="A0A6N8IYK3"/>
<dbReference type="RefSeq" id="WP_157399691.1">
    <property type="nucleotide sequence ID" value="NZ_WSEL01000009.1"/>
</dbReference>
<sequence length="81" mass="8920">MILRLLLSLGIFAVGLMLAAGMLVASVVLLASWSVRALWLKLTGRRVTPFTVRFKPREAFRTAPRRSSGGDVIDVEARHLS</sequence>